<evidence type="ECO:0000256" key="1">
    <source>
        <dbReference type="ARBA" id="ARBA00022723"/>
    </source>
</evidence>
<dbReference type="PANTHER" id="PTHR44029:SF1">
    <property type="entry name" value="DNAJ HOMOLOG SUBFAMILY C MEMBER 21"/>
    <property type="match status" value="1"/>
</dbReference>
<dbReference type="InterPro" id="IPR036236">
    <property type="entry name" value="Znf_C2H2_sf"/>
</dbReference>
<dbReference type="EMBL" id="CAJPWZ010000708">
    <property type="protein sequence ID" value="CAG2199038.1"/>
    <property type="molecule type" value="Genomic_DNA"/>
</dbReference>
<dbReference type="CDD" id="cd06257">
    <property type="entry name" value="DnaJ"/>
    <property type="match status" value="1"/>
</dbReference>
<dbReference type="SMART" id="SM00271">
    <property type="entry name" value="DnaJ"/>
    <property type="match status" value="1"/>
</dbReference>
<keyword evidence="5" id="KW-0175">Coiled coil</keyword>
<evidence type="ECO:0000256" key="2">
    <source>
        <dbReference type="ARBA" id="ARBA00022771"/>
    </source>
</evidence>
<dbReference type="SUPFAM" id="SSF46565">
    <property type="entry name" value="Chaperone J-domain"/>
    <property type="match status" value="1"/>
</dbReference>
<evidence type="ECO:0000256" key="6">
    <source>
        <dbReference type="SAM" id="MobiDB-lite"/>
    </source>
</evidence>
<dbReference type="Pfam" id="PF21884">
    <property type="entry name" value="ZUO1-like_ZHD"/>
    <property type="match status" value="1"/>
</dbReference>
<dbReference type="InterPro" id="IPR022755">
    <property type="entry name" value="Znf_C2H2_jaz"/>
</dbReference>
<dbReference type="Proteomes" id="UP000683360">
    <property type="component" value="Unassembled WGS sequence"/>
</dbReference>
<dbReference type="PROSITE" id="PS00636">
    <property type="entry name" value="DNAJ_1"/>
    <property type="match status" value="1"/>
</dbReference>
<feature type="compositionally biased region" description="Basic residues" evidence="6">
    <location>
        <begin position="418"/>
        <end position="427"/>
    </location>
</feature>
<feature type="compositionally biased region" description="Basic and acidic residues" evidence="6">
    <location>
        <begin position="452"/>
        <end position="468"/>
    </location>
</feature>
<dbReference type="SMART" id="SM00451">
    <property type="entry name" value="ZnF_U1"/>
    <property type="match status" value="1"/>
</dbReference>
<dbReference type="InterPro" id="IPR013087">
    <property type="entry name" value="Znf_C2H2_type"/>
</dbReference>
<organism evidence="8 9">
    <name type="scientific">Mytilus edulis</name>
    <name type="common">Blue mussel</name>
    <dbReference type="NCBI Taxonomy" id="6550"/>
    <lineage>
        <taxon>Eukaryota</taxon>
        <taxon>Metazoa</taxon>
        <taxon>Spiralia</taxon>
        <taxon>Lophotrochozoa</taxon>
        <taxon>Mollusca</taxon>
        <taxon>Bivalvia</taxon>
        <taxon>Autobranchia</taxon>
        <taxon>Pteriomorphia</taxon>
        <taxon>Mytilida</taxon>
        <taxon>Mytiloidea</taxon>
        <taxon>Mytilidae</taxon>
        <taxon>Mytilinae</taxon>
        <taxon>Mytilus</taxon>
    </lineage>
</organism>
<dbReference type="AlphaFoldDB" id="A0A8S3QR53"/>
<dbReference type="PROSITE" id="PS00028">
    <property type="entry name" value="ZINC_FINGER_C2H2_1"/>
    <property type="match status" value="2"/>
</dbReference>
<evidence type="ECO:0000259" key="7">
    <source>
        <dbReference type="PROSITE" id="PS50076"/>
    </source>
</evidence>
<dbReference type="PROSITE" id="PS50076">
    <property type="entry name" value="DNAJ_2"/>
    <property type="match status" value="1"/>
</dbReference>
<feature type="compositionally biased region" description="Basic and acidic residues" evidence="6">
    <location>
        <begin position="428"/>
        <end position="442"/>
    </location>
</feature>
<keyword evidence="9" id="KW-1185">Reference proteome</keyword>
<dbReference type="GO" id="GO:0003676">
    <property type="term" value="F:nucleic acid binding"/>
    <property type="evidence" value="ECO:0007669"/>
    <property type="project" value="InterPro"/>
</dbReference>
<dbReference type="GO" id="GO:0008270">
    <property type="term" value="F:zinc ion binding"/>
    <property type="evidence" value="ECO:0007669"/>
    <property type="project" value="UniProtKB-KW"/>
</dbReference>
<dbReference type="InterPro" id="IPR001623">
    <property type="entry name" value="DnaJ_domain"/>
</dbReference>
<dbReference type="SUPFAM" id="SSF57667">
    <property type="entry name" value="beta-beta-alpha zinc fingers"/>
    <property type="match status" value="1"/>
</dbReference>
<dbReference type="InterPro" id="IPR018253">
    <property type="entry name" value="DnaJ_domain_CS"/>
</dbReference>
<feature type="region of interest" description="Disordered" evidence="6">
    <location>
        <begin position="322"/>
        <end position="470"/>
    </location>
</feature>
<gene>
    <name evidence="8" type="ORF">MEDL_13764</name>
</gene>
<proteinExistence type="predicted"/>
<evidence type="ECO:0000313" key="8">
    <source>
        <dbReference type="EMBL" id="CAG2199038.1"/>
    </source>
</evidence>
<reference evidence="8" key="1">
    <citation type="submission" date="2021-03" db="EMBL/GenBank/DDBJ databases">
        <authorList>
            <person name="Bekaert M."/>
        </authorList>
    </citation>
    <scope>NUCLEOTIDE SEQUENCE</scope>
</reference>
<feature type="coiled-coil region" evidence="5">
    <location>
        <begin position="188"/>
        <end position="286"/>
    </location>
</feature>
<dbReference type="Pfam" id="PF12171">
    <property type="entry name" value="zf-C2H2_jaz"/>
    <property type="match status" value="1"/>
</dbReference>
<evidence type="ECO:0000313" key="9">
    <source>
        <dbReference type="Proteomes" id="UP000683360"/>
    </source>
</evidence>
<feature type="domain" description="J" evidence="7">
    <location>
        <begin position="7"/>
        <end position="73"/>
    </location>
</feature>
<dbReference type="Gene3D" id="1.10.287.110">
    <property type="entry name" value="DnaJ domain"/>
    <property type="match status" value="1"/>
</dbReference>
<dbReference type="OrthoDB" id="552049at2759"/>
<keyword evidence="2" id="KW-0863">Zinc-finger</keyword>
<evidence type="ECO:0000256" key="5">
    <source>
        <dbReference type="SAM" id="Coils"/>
    </source>
</evidence>
<dbReference type="InterPro" id="IPR051964">
    <property type="entry name" value="Chaperone_stress_response"/>
</dbReference>
<dbReference type="InterPro" id="IPR003604">
    <property type="entry name" value="Matrin/U1-like-C_Znf_C2H2"/>
</dbReference>
<feature type="compositionally biased region" description="Acidic residues" evidence="6">
    <location>
        <begin position="358"/>
        <end position="368"/>
    </location>
</feature>
<dbReference type="Gene3D" id="3.30.160.60">
    <property type="entry name" value="Classic Zinc Finger"/>
    <property type="match status" value="1"/>
</dbReference>
<name>A0A8S3QR53_MYTED</name>
<dbReference type="GO" id="GO:0005737">
    <property type="term" value="C:cytoplasm"/>
    <property type="evidence" value="ECO:0007669"/>
    <property type="project" value="TreeGrafter"/>
</dbReference>
<comment type="caution">
    <text evidence="8">The sequence shown here is derived from an EMBL/GenBank/DDBJ whole genome shotgun (WGS) entry which is preliminary data.</text>
</comment>
<feature type="region of interest" description="Disordered" evidence="6">
    <location>
        <begin position="522"/>
        <end position="546"/>
    </location>
</feature>
<dbReference type="InterPro" id="IPR054076">
    <property type="entry name" value="ZUO1-like_ZHD"/>
</dbReference>
<dbReference type="PRINTS" id="PR00625">
    <property type="entry name" value="JDOMAIN"/>
</dbReference>
<feature type="compositionally biased region" description="Basic residues" evidence="6">
    <location>
        <begin position="374"/>
        <end position="385"/>
    </location>
</feature>
<dbReference type="SMART" id="SM00355">
    <property type="entry name" value="ZnF_C2H2"/>
    <property type="match status" value="2"/>
</dbReference>
<evidence type="ECO:0000256" key="4">
    <source>
        <dbReference type="ARBA" id="ARBA00074367"/>
    </source>
</evidence>
<sequence>MTTQMKCHYEVLCVERDASPEDLKKAYRKLALKWHPDKNPDNIEECTAQFRIVQQAYDVLIDPQERAWYDKHREAILRGGLGHGDKYEDESLDVFQYFNANCFSGYNDDEKGFYAVYTEVFRVIAEEDKTFMDDDEEYEEHPEFGDSQSVYEEVVAPFYGFWESYCTAKSYVWVEKYDTREAPDRRCRRLMEAENKKLRDAAKKNRNEEVRELVKYVRKRDPRVKAYKKLLEERAEEISRKAKENREKHLKERLKHFEDYKENSFSAAHEAELAQLESNLAEHFGEEQNNEDAESCDEEEEEEEYYDDLFCVACNKSFKSEKSYVNHEKSKKHKEGVAFLKEEMKESGDGIDEPLTLNEDDNSDEEEIISSSKLSKKQKKKKKQQQKNISMVDEDDLVESTSSLTVNDKEEDENKVKQSNKSKKERRKEKELQEKLKNKTAEECQPESVTDSENKDVDQNEDRLKADLPETNGVVAFNECSTETEVKSQNKHENIVKDWKCNVCSVNYPTRNKLFGHIKESGHALRVEEGTADSGKGKKNKKKGKR</sequence>
<dbReference type="FunFam" id="1.10.287.110:FF:000046">
    <property type="entry name" value="dnaJ homolog subfamily C member 21"/>
    <property type="match status" value="1"/>
</dbReference>
<evidence type="ECO:0000256" key="3">
    <source>
        <dbReference type="ARBA" id="ARBA00022833"/>
    </source>
</evidence>
<protein>
    <recommendedName>
        <fullName evidence="4">DnaJ homolog subfamily C member 21</fullName>
    </recommendedName>
</protein>
<dbReference type="Pfam" id="PF00226">
    <property type="entry name" value="DnaJ"/>
    <property type="match status" value="1"/>
</dbReference>
<accession>A0A8S3QR53</accession>
<keyword evidence="3" id="KW-0862">Zinc</keyword>
<keyword evidence="1" id="KW-0479">Metal-binding</keyword>
<dbReference type="PANTHER" id="PTHR44029">
    <property type="entry name" value="DNAJ HOMOLOG SUBFAMILY C MEMBER 21"/>
    <property type="match status" value="1"/>
</dbReference>
<feature type="compositionally biased region" description="Basic residues" evidence="6">
    <location>
        <begin position="537"/>
        <end position="546"/>
    </location>
</feature>
<dbReference type="InterPro" id="IPR036869">
    <property type="entry name" value="J_dom_sf"/>
</dbReference>